<gene>
    <name evidence="2" type="ORF">BU24DRAFT_470162</name>
</gene>
<dbReference type="RefSeq" id="XP_033389728.1">
    <property type="nucleotide sequence ID" value="XM_033532649.1"/>
</dbReference>
<dbReference type="EMBL" id="ML978066">
    <property type="protein sequence ID" value="KAF2021389.1"/>
    <property type="molecule type" value="Genomic_DNA"/>
</dbReference>
<evidence type="ECO:0000313" key="2">
    <source>
        <dbReference type="EMBL" id="KAF2021389.1"/>
    </source>
</evidence>
<feature type="signal peptide" evidence="1">
    <location>
        <begin position="1"/>
        <end position="20"/>
    </location>
</feature>
<reference evidence="2" key="1">
    <citation type="journal article" date="2020" name="Stud. Mycol.">
        <title>101 Dothideomycetes genomes: a test case for predicting lifestyles and emergence of pathogens.</title>
        <authorList>
            <person name="Haridas S."/>
            <person name="Albert R."/>
            <person name="Binder M."/>
            <person name="Bloem J."/>
            <person name="Labutti K."/>
            <person name="Salamov A."/>
            <person name="Andreopoulos B."/>
            <person name="Baker S."/>
            <person name="Barry K."/>
            <person name="Bills G."/>
            <person name="Bluhm B."/>
            <person name="Cannon C."/>
            <person name="Castanera R."/>
            <person name="Culley D."/>
            <person name="Daum C."/>
            <person name="Ezra D."/>
            <person name="Gonzalez J."/>
            <person name="Henrissat B."/>
            <person name="Kuo A."/>
            <person name="Liang C."/>
            <person name="Lipzen A."/>
            <person name="Lutzoni F."/>
            <person name="Magnuson J."/>
            <person name="Mondo S."/>
            <person name="Nolan M."/>
            <person name="Ohm R."/>
            <person name="Pangilinan J."/>
            <person name="Park H.-J."/>
            <person name="Ramirez L."/>
            <person name="Alfaro M."/>
            <person name="Sun H."/>
            <person name="Tritt A."/>
            <person name="Yoshinaga Y."/>
            <person name="Zwiers L.-H."/>
            <person name="Turgeon B."/>
            <person name="Goodwin S."/>
            <person name="Spatafora J."/>
            <person name="Crous P."/>
            <person name="Grigoriev I."/>
        </authorList>
    </citation>
    <scope>NUCLEOTIDE SEQUENCE</scope>
    <source>
        <strain evidence="2">CBS 175.79</strain>
    </source>
</reference>
<evidence type="ECO:0000313" key="3">
    <source>
        <dbReference type="Proteomes" id="UP000799778"/>
    </source>
</evidence>
<dbReference type="OrthoDB" id="3793221at2759"/>
<sequence>MFLVLPFFCALFIFCSCIIATDLQATSTSSHGSSIYPRADSLPTLTLGDVGQYAVYTETKKVEPRSIAIYPTGIHSVIPEEGIFVAFGSVVQKKIPTTITDKCKDPKNLNECQRDITRILQESSLTTHAKRFLPLIAAATVAEILQAAVSAIVVAVGIGTIGMSASNLVPAGVRLESGIGGPLEQIPAMTEASEIAVATGNENKIMATITVDLVPPEATHKPEDSVRIEEVTSDSGDNKKGDLLIYVPRNSTFRLEDFLGMMGAEGARRTCEKHQKRKKRLYPLRRRKPPTNELSPECEEMLSTLSRTVFEAMSHELDDLVPASLDNPLNPANNPEGALIPNIMNEGVPVVIPLVRTGRGDFNRRMVVGSLATTFVINRVIQHTAEIVDDLVIKLSREETTRMRQDDAQCPRDLICLDEKCKGYFDVKPTIPIFEAGKRVQTDTCTVKEVRGCACQEVIFPIRHMVQDGYLEGLQAWIAELDESTKGPQCDSENKVSADRETFEKTMESACQEHNELRRRAYNRIFKRDSWEWTNQDDTSSSLSWKFYWNDQGEKCPLNCKDIFDKIRSSGNCVVDHQVSRKGSISTDCGDAGFSVEKRKPSPPAFPPPPHPEKPLPSEWGAYLLSMVQEIPKSGEPKLWWELYADPEHSYVQIHEPSDNADIDGATYLIHIIVDDPRDKDKTRVHFTIAKPEDKKYIDVPWALGPKKKDGWGRIGNINWCAVDEDWKDENDVWRRRMRCHFIKRFDKAHVKCCH</sequence>
<dbReference type="AlphaFoldDB" id="A0A6A5Y7V7"/>
<name>A0A6A5Y7V7_9PLEO</name>
<keyword evidence="3" id="KW-1185">Reference proteome</keyword>
<evidence type="ECO:0000256" key="1">
    <source>
        <dbReference type="SAM" id="SignalP"/>
    </source>
</evidence>
<proteinExistence type="predicted"/>
<protein>
    <submittedName>
        <fullName evidence="2">Uncharacterized protein</fullName>
    </submittedName>
</protein>
<keyword evidence="1" id="KW-0732">Signal</keyword>
<dbReference type="GeneID" id="54290046"/>
<organism evidence="2 3">
    <name type="scientific">Aaosphaeria arxii CBS 175.79</name>
    <dbReference type="NCBI Taxonomy" id="1450172"/>
    <lineage>
        <taxon>Eukaryota</taxon>
        <taxon>Fungi</taxon>
        <taxon>Dikarya</taxon>
        <taxon>Ascomycota</taxon>
        <taxon>Pezizomycotina</taxon>
        <taxon>Dothideomycetes</taxon>
        <taxon>Pleosporomycetidae</taxon>
        <taxon>Pleosporales</taxon>
        <taxon>Pleosporales incertae sedis</taxon>
        <taxon>Aaosphaeria</taxon>
    </lineage>
</organism>
<feature type="chain" id="PRO_5025573726" evidence="1">
    <location>
        <begin position="21"/>
        <end position="755"/>
    </location>
</feature>
<dbReference type="Proteomes" id="UP000799778">
    <property type="component" value="Unassembled WGS sequence"/>
</dbReference>
<accession>A0A6A5Y7V7</accession>